<evidence type="ECO:0000259" key="2">
    <source>
        <dbReference type="Pfam" id="PF13883"/>
    </source>
</evidence>
<feature type="domain" description="CREG-like beta-barrel" evidence="2">
    <location>
        <begin position="61"/>
        <end position="230"/>
    </location>
</feature>
<dbReference type="AlphaFoldDB" id="A0A9P6T7Z8"/>
<dbReference type="Pfam" id="PF13883">
    <property type="entry name" value="CREG_beta-barrel"/>
    <property type="match status" value="1"/>
</dbReference>
<evidence type="ECO:0000313" key="3">
    <source>
        <dbReference type="EMBL" id="KAG0142014.1"/>
    </source>
</evidence>
<proteinExistence type="predicted"/>
<dbReference type="PANTHER" id="PTHR37273:SF1">
    <property type="entry name" value="ADL397C-AP"/>
    <property type="match status" value="1"/>
</dbReference>
<accession>A0A9P6T7Z8</accession>
<feature type="chain" id="PRO_5040229734" description="CREG-like beta-barrel domain-containing protein" evidence="1">
    <location>
        <begin position="24"/>
        <end position="274"/>
    </location>
</feature>
<reference evidence="3" key="1">
    <citation type="submission" date="2013-11" db="EMBL/GenBank/DDBJ databases">
        <title>Genome sequence of the fusiform rust pathogen reveals effectors for host alternation and coevolution with pine.</title>
        <authorList>
            <consortium name="DOE Joint Genome Institute"/>
            <person name="Smith K."/>
            <person name="Pendleton A."/>
            <person name="Kubisiak T."/>
            <person name="Anderson C."/>
            <person name="Salamov A."/>
            <person name="Aerts A."/>
            <person name="Riley R."/>
            <person name="Clum A."/>
            <person name="Lindquist E."/>
            <person name="Ence D."/>
            <person name="Campbell M."/>
            <person name="Kronenberg Z."/>
            <person name="Feau N."/>
            <person name="Dhillon B."/>
            <person name="Hamelin R."/>
            <person name="Burleigh J."/>
            <person name="Smith J."/>
            <person name="Yandell M."/>
            <person name="Nelson C."/>
            <person name="Grigoriev I."/>
            <person name="Davis J."/>
        </authorList>
    </citation>
    <scope>NUCLEOTIDE SEQUENCE</scope>
    <source>
        <strain evidence="3">G11</strain>
    </source>
</reference>
<keyword evidence="1" id="KW-0732">Signal</keyword>
<dbReference type="SUPFAM" id="SSF50475">
    <property type="entry name" value="FMN-binding split barrel"/>
    <property type="match status" value="1"/>
</dbReference>
<dbReference type="Proteomes" id="UP000886653">
    <property type="component" value="Unassembled WGS sequence"/>
</dbReference>
<feature type="signal peptide" evidence="1">
    <location>
        <begin position="1"/>
        <end position="23"/>
    </location>
</feature>
<dbReference type="InterPro" id="IPR055343">
    <property type="entry name" value="CREG_beta-barrel"/>
</dbReference>
<evidence type="ECO:0000256" key="1">
    <source>
        <dbReference type="SAM" id="SignalP"/>
    </source>
</evidence>
<protein>
    <recommendedName>
        <fullName evidence="2">CREG-like beta-barrel domain-containing protein</fullName>
    </recommendedName>
</protein>
<dbReference type="EMBL" id="MU167363">
    <property type="protein sequence ID" value="KAG0142014.1"/>
    <property type="molecule type" value="Genomic_DNA"/>
</dbReference>
<evidence type="ECO:0000313" key="4">
    <source>
        <dbReference type="Proteomes" id="UP000886653"/>
    </source>
</evidence>
<organism evidence="3 4">
    <name type="scientific">Cronartium quercuum f. sp. fusiforme G11</name>
    <dbReference type="NCBI Taxonomy" id="708437"/>
    <lineage>
        <taxon>Eukaryota</taxon>
        <taxon>Fungi</taxon>
        <taxon>Dikarya</taxon>
        <taxon>Basidiomycota</taxon>
        <taxon>Pucciniomycotina</taxon>
        <taxon>Pucciniomycetes</taxon>
        <taxon>Pucciniales</taxon>
        <taxon>Coleosporiaceae</taxon>
        <taxon>Cronartium</taxon>
    </lineage>
</organism>
<dbReference type="Gene3D" id="2.30.110.10">
    <property type="entry name" value="Electron Transport, Fmn-binding Protein, Chain A"/>
    <property type="match status" value="1"/>
</dbReference>
<dbReference type="InterPro" id="IPR012349">
    <property type="entry name" value="Split_barrel_FMN-bd"/>
</dbReference>
<gene>
    <name evidence="3" type="ORF">CROQUDRAFT_663089</name>
</gene>
<keyword evidence="4" id="KW-1185">Reference proteome</keyword>
<comment type="caution">
    <text evidence="3">The sequence shown here is derived from an EMBL/GenBank/DDBJ whole genome shotgun (WGS) entry which is preliminary data.</text>
</comment>
<name>A0A9P6T7Z8_9BASI</name>
<dbReference type="PANTHER" id="PTHR37273">
    <property type="entry name" value="CHROMOSOME 8, WHOLE GENOME SHOTGUN SEQUENCE"/>
    <property type="match status" value="1"/>
</dbReference>
<sequence>MWLCINSLTALLTTAYFLQTLRCLTVPLDLILQNEAIQRTDPSSLRPIPNSLESIRNPRETLKEAAIHARELIQYRSQGIGTLISNYPSNHPDKSLRGQSIGLQEYFAPFPNGDLLLLVLPISPIYKNIDRKHSHSATIAIKDELGLIQRNGSMWAANWRRISLFGQLDPIKNKKKAKKLYESFHPDSSFWDGDSAPHKAFWVRFKITKVYYFGGFGDRAAIGWLDLKSYRTSFKESEENKARSICFHKSGPNLYCEQPGYESEDKYELGNQIN</sequence>
<dbReference type="OrthoDB" id="2138282at2759"/>